<dbReference type="GO" id="GO:0016410">
    <property type="term" value="F:N-acyltransferase activity"/>
    <property type="evidence" value="ECO:0007669"/>
    <property type="project" value="TreeGrafter"/>
</dbReference>
<dbReference type="InterPro" id="IPR051496">
    <property type="entry name" value="H-rev107_PLA/AT"/>
</dbReference>
<evidence type="ECO:0000313" key="8">
    <source>
        <dbReference type="Proteomes" id="UP000472265"/>
    </source>
</evidence>
<dbReference type="GO" id="GO:0008970">
    <property type="term" value="F:phospholipase A1 activity"/>
    <property type="evidence" value="ECO:0007669"/>
    <property type="project" value="TreeGrafter"/>
</dbReference>
<dbReference type="GO" id="GO:0070292">
    <property type="term" value="P:N-acylphosphatidylethanolamine metabolic process"/>
    <property type="evidence" value="ECO:0007669"/>
    <property type="project" value="TreeGrafter"/>
</dbReference>
<dbReference type="Gene3D" id="3.90.1720.10">
    <property type="entry name" value="endopeptidase domain like (from Nostoc punctiforme)"/>
    <property type="match status" value="1"/>
</dbReference>
<comment type="similarity">
    <text evidence="1">Belongs to the H-rev107 family.</text>
</comment>
<keyword evidence="8" id="KW-1185">Reference proteome</keyword>
<dbReference type="PANTHER" id="PTHR13943">
    <property type="entry name" value="HRAS-LIKE SUPPRESSOR - RELATED"/>
    <property type="match status" value="1"/>
</dbReference>
<proteinExistence type="inferred from homology"/>
<evidence type="ECO:0000256" key="1">
    <source>
        <dbReference type="ARBA" id="ARBA00007824"/>
    </source>
</evidence>
<name>A0A671VGI3_SPAAU</name>
<keyword evidence="4" id="KW-0443">Lipid metabolism</keyword>
<reference evidence="7" key="3">
    <citation type="submission" date="2025-09" db="UniProtKB">
        <authorList>
            <consortium name="Ensembl"/>
        </authorList>
    </citation>
    <scope>IDENTIFICATION</scope>
</reference>
<evidence type="ECO:0000256" key="3">
    <source>
        <dbReference type="ARBA" id="ARBA00022801"/>
    </source>
</evidence>
<dbReference type="PANTHER" id="PTHR13943:SF77">
    <property type="entry name" value="LRAT DOMAIN-CONTAINING PROTEIN"/>
    <property type="match status" value="1"/>
</dbReference>
<dbReference type="OMA" id="SNEERIM"/>
<dbReference type="Pfam" id="PF04970">
    <property type="entry name" value="LRAT"/>
    <property type="match status" value="1"/>
</dbReference>
<dbReference type="GeneTree" id="ENSGT01150000287039"/>
<dbReference type="InterPro" id="IPR007053">
    <property type="entry name" value="LRAT_dom"/>
</dbReference>
<evidence type="ECO:0000256" key="2">
    <source>
        <dbReference type="ARBA" id="ARBA00022679"/>
    </source>
</evidence>
<reference evidence="7" key="1">
    <citation type="submission" date="2021-04" db="EMBL/GenBank/DDBJ databases">
        <authorList>
            <consortium name="Wellcome Sanger Institute Data Sharing"/>
        </authorList>
    </citation>
    <scope>NUCLEOTIDE SEQUENCE [LARGE SCALE GENOMIC DNA]</scope>
</reference>
<keyword evidence="5" id="KW-0732">Signal</keyword>
<keyword evidence="3" id="KW-0378">Hydrolase</keyword>
<dbReference type="PROSITE" id="PS51934">
    <property type="entry name" value="LRAT"/>
    <property type="match status" value="1"/>
</dbReference>
<dbReference type="GO" id="GO:0005737">
    <property type="term" value="C:cytoplasm"/>
    <property type="evidence" value="ECO:0007669"/>
    <property type="project" value="TreeGrafter"/>
</dbReference>
<feature type="domain" description="LRAT" evidence="6">
    <location>
        <begin position="58"/>
        <end position="175"/>
    </location>
</feature>
<sequence>MLHVLLLSPCQLSTAATMKSLILAAVILQLVIIGIKTDGKVSYFHITVVKYQFGDIIEFPRKIGTYSHYAVYVGPESGVNVSQGDNGIFHRTGTSLCKRYTCEFGKLNKTRGKSNDKKRNYLDNDKEYPAENRTPVKIRERIEEKNEECRKYKVFTNNCEHLATYVRYGIGRSLQVSGRLNSCNINVFIIFFYKVTSGGF</sequence>
<accession>A0A671VGI3</accession>
<dbReference type="AlphaFoldDB" id="A0A671VGI3"/>
<feature type="chain" id="PRO_5025509281" description="LRAT domain-containing protein" evidence="5">
    <location>
        <begin position="16"/>
        <end position="200"/>
    </location>
</feature>
<evidence type="ECO:0000256" key="5">
    <source>
        <dbReference type="SAM" id="SignalP"/>
    </source>
</evidence>
<dbReference type="InParanoid" id="A0A671VGI3"/>
<keyword evidence="2" id="KW-0808">Transferase</keyword>
<evidence type="ECO:0000259" key="6">
    <source>
        <dbReference type="PROSITE" id="PS51934"/>
    </source>
</evidence>
<dbReference type="Ensembl" id="ENSSAUT00010027421.1">
    <property type="protein sequence ID" value="ENSSAUP00010025958.1"/>
    <property type="gene ID" value="ENSSAUG00010011283.1"/>
</dbReference>
<organism evidence="7 8">
    <name type="scientific">Sparus aurata</name>
    <name type="common">Gilthead sea bream</name>
    <dbReference type="NCBI Taxonomy" id="8175"/>
    <lineage>
        <taxon>Eukaryota</taxon>
        <taxon>Metazoa</taxon>
        <taxon>Chordata</taxon>
        <taxon>Craniata</taxon>
        <taxon>Vertebrata</taxon>
        <taxon>Euteleostomi</taxon>
        <taxon>Actinopterygii</taxon>
        <taxon>Neopterygii</taxon>
        <taxon>Teleostei</taxon>
        <taxon>Neoteleostei</taxon>
        <taxon>Acanthomorphata</taxon>
        <taxon>Eupercaria</taxon>
        <taxon>Spariformes</taxon>
        <taxon>Sparidae</taxon>
        <taxon>Sparus</taxon>
    </lineage>
</organism>
<evidence type="ECO:0000256" key="4">
    <source>
        <dbReference type="ARBA" id="ARBA00023098"/>
    </source>
</evidence>
<dbReference type="Proteomes" id="UP000472265">
    <property type="component" value="Chromosome 17"/>
</dbReference>
<dbReference type="GO" id="GO:0004623">
    <property type="term" value="F:phospholipase A2 activity"/>
    <property type="evidence" value="ECO:0007669"/>
    <property type="project" value="TreeGrafter"/>
</dbReference>
<protein>
    <recommendedName>
        <fullName evidence="6">LRAT domain-containing protein</fullName>
    </recommendedName>
</protein>
<feature type="signal peptide" evidence="5">
    <location>
        <begin position="1"/>
        <end position="15"/>
    </location>
</feature>
<reference evidence="7" key="2">
    <citation type="submission" date="2025-08" db="UniProtKB">
        <authorList>
            <consortium name="Ensembl"/>
        </authorList>
    </citation>
    <scope>IDENTIFICATION</scope>
</reference>
<evidence type="ECO:0000313" key="7">
    <source>
        <dbReference type="Ensembl" id="ENSSAUP00010025958.1"/>
    </source>
</evidence>